<dbReference type="AlphaFoldDB" id="A0A847VDN4"/>
<gene>
    <name evidence="2" type="ORF">GX888_02450</name>
</gene>
<evidence type="ECO:0000313" key="3">
    <source>
        <dbReference type="Proteomes" id="UP000564033"/>
    </source>
</evidence>
<keyword evidence="1" id="KW-0472">Membrane</keyword>
<organism evidence="2 3">
    <name type="scientific">Candidatus Dojkabacteria bacterium</name>
    <dbReference type="NCBI Taxonomy" id="2099670"/>
    <lineage>
        <taxon>Bacteria</taxon>
        <taxon>Candidatus Dojkabacteria</taxon>
    </lineage>
</organism>
<dbReference type="EMBL" id="JAAZIL010000059">
    <property type="protein sequence ID" value="NLZ24580.1"/>
    <property type="molecule type" value="Genomic_DNA"/>
</dbReference>
<name>A0A847VDN4_9BACT</name>
<reference evidence="2 3" key="1">
    <citation type="journal article" date="2020" name="Biotechnol. Biofuels">
        <title>New insights from the biogas microbiome by comprehensive genome-resolved metagenomics of nearly 1600 species originating from multiple anaerobic digesters.</title>
        <authorList>
            <person name="Campanaro S."/>
            <person name="Treu L."/>
            <person name="Rodriguez-R L.M."/>
            <person name="Kovalovszki A."/>
            <person name="Ziels R.M."/>
            <person name="Maus I."/>
            <person name="Zhu X."/>
            <person name="Kougias P.G."/>
            <person name="Basile A."/>
            <person name="Luo G."/>
            <person name="Schluter A."/>
            <person name="Konstantinidis K.T."/>
            <person name="Angelidaki I."/>
        </authorList>
    </citation>
    <scope>NUCLEOTIDE SEQUENCE [LARGE SCALE GENOMIC DNA]</scope>
    <source>
        <strain evidence="2">AS19jrsBPTG_9</strain>
    </source>
</reference>
<accession>A0A847VDN4</accession>
<keyword evidence="1" id="KW-1133">Transmembrane helix</keyword>
<evidence type="ECO:0000256" key="1">
    <source>
        <dbReference type="SAM" id="Phobius"/>
    </source>
</evidence>
<keyword evidence="1" id="KW-0812">Transmembrane</keyword>
<sequence length="157" mass="17804">MTNRLKGVTLVETLLYIGLFSVMMLVLLNFMLSTQEAMSRTNIRGELDNSLQFVARHINDSFEKAQSLDQENTTFDTDDGEIQLTFQEGDKTYTLSNNNLLFDGTPIHSSKYSVSKFNIEPVYKGESILIGVRVNITMHSKKEPSFTQDLNLLISLK</sequence>
<dbReference type="Proteomes" id="UP000564033">
    <property type="component" value="Unassembled WGS sequence"/>
</dbReference>
<proteinExistence type="predicted"/>
<comment type="caution">
    <text evidence="2">The sequence shown here is derived from an EMBL/GenBank/DDBJ whole genome shotgun (WGS) entry which is preliminary data.</text>
</comment>
<feature type="transmembrane region" description="Helical" evidence="1">
    <location>
        <begin position="13"/>
        <end position="32"/>
    </location>
</feature>
<evidence type="ECO:0008006" key="4">
    <source>
        <dbReference type="Google" id="ProtNLM"/>
    </source>
</evidence>
<protein>
    <recommendedName>
        <fullName evidence="4">Type II secretion system protein</fullName>
    </recommendedName>
</protein>
<evidence type="ECO:0000313" key="2">
    <source>
        <dbReference type="EMBL" id="NLZ24580.1"/>
    </source>
</evidence>